<dbReference type="Proteomes" id="UP000004738">
    <property type="component" value="Unassembled WGS sequence"/>
</dbReference>
<gene>
    <name evidence="1" type="ORF">B857_02654</name>
</gene>
<evidence type="ECO:0000313" key="1">
    <source>
        <dbReference type="EMBL" id="EKB44552.1"/>
    </source>
</evidence>
<name>K1KXB7_9BACL</name>
<dbReference type="AlphaFoldDB" id="K1KXB7"/>
<dbReference type="EMBL" id="AMCK01000014">
    <property type="protein sequence ID" value="EKB44552.1"/>
    <property type="molecule type" value="Genomic_DNA"/>
</dbReference>
<evidence type="ECO:0000313" key="2">
    <source>
        <dbReference type="Proteomes" id="UP000004738"/>
    </source>
</evidence>
<reference evidence="1 2" key="1">
    <citation type="journal article" date="2012" name="J. Bacteriol.">
        <title>Draft Genome Sequence of Bacillus isronensis Strain B3W22, Isolated from the Upper Atmosphere.</title>
        <authorList>
            <person name="Shivaji S."/>
            <person name="Ara S."/>
            <person name="Singh S.K."/>
            <person name="Bandi S."/>
            <person name="Singh A."/>
            <person name="Pinnaka A.K."/>
        </authorList>
    </citation>
    <scope>NUCLEOTIDE SEQUENCE [LARGE SCALE GENOMIC DNA]</scope>
    <source>
        <strain evidence="1 2">B3W22</strain>
    </source>
</reference>
<comment type="caution">
    <text evidence="1">The sequence shown here is derived from an EMBL/GenBank/DDBJ whole genome shotgun (WGS) entry which is preliminary data.</text>
</comment>
<protein>
    <submittedName>
        <fullName evidence="1">Uncharacterized protein</fullName>
    </submittedName>
</protein>
<dbReference type="Gene3D" id="3.40.630.30">
    <property type="match status" value="1"/>
</dbReference>
<proteinExistence type="predicted"/>
<dbReference type="PATRIC" id="fig|1224748.3.peg.2622"/>
<sequence>MGNVEGFEVKIAAIEDSSVIIKMLKQLAQWMKEHDINQWQYLLDGGDDEEIKQAIVNQETYIVLKDKEKSQLFHYHRNKVNGINNYGGMTLLYPRFICIDLQ</sequence>
<dbReference type="RefSeq" id="WP_008407146.1">
    <property type="nucleotide sequence ID" value="NZ_AMCK01000014.1"/>
</dbReference>
<accession>K1KXB7</accession>
<organism evidence="1 2">
    <name type="scientific">Solibacillus isronensis B3W22</name>
    <dbReference type="NCBI Taxonomy" id="1224748"/>
    <lineage>
        <taxon>Bacteria</taxon>
        <taxon>Bacillati</taxon>
        <taxon>Bacillota</taxon>
        <taxon>Bacilli</taxon>
        <taxon>Bacillales</taxon>
        <taxon>Caryophanaceae</taxon>
        <taxon>Solibacillus</taxon>
    </lineage>
</organism>
<keyword evidence="2" id="KW-1185">Reference proteome</keyword>